<dbReference type="GeneID" id="9677284"/>
<accession>C7YWP8</accession>
<keyword evidence="3" id="KW-1185">Reference proteome</keyword>
<feature type="region of interest" description="Disordered" evidence="1">
    <location>
        <begin position="312"/>
        <end position="400"/>
    </location>
</feature>
<organism evidence="2 3">
    <name type="scientific">Fusarium vanettenii (strain ATCC MYA-4622 / CBS 123669 / FGSC 9596 / NRRL 45880 / 77-13-4)</name>
    <name type="common">Fusarium solani subsp. pisi</name>
    <dbReference type="NCBI Taxonomy" id="660122"/>
    <lineage>
        <taxon>Eukaryota</taxon>
        <taxon>Fungi</taxon>
        <taxon>Dikarya</taxon>
        <taxon>Ascomycota</taxon>
        <taxon>Pezizomycotina</taxon>
        <taxon>Sordariomycetes</taxon>
        <taxon>Hypocreomycetidae</taxon>
        <taxon>Hypocreales</taxon>
        <taxon>Nectriaceae</taxon>
        <taxon>Fusarium</taxon>
        <taxon>Fusarium solani species complex</taxon>
        <taxon>Fusarium vanettenii</taxon>
    </lineage>
</organism>
<feature type="region of interest" description="Disordered" evidence="1">
    <location>
        <begin position="527"/>
        <end position="556"/>
    </location>
</feature>
<reference evidence="2 3" key="1">
    <citation type="journal article" date="2009" name="PLoS Genet.">
        <title>The genome of Nectria haematococca: contribution of supernumerary chromosomes to gene expansion.</title>
        <authorList>
            <person name="Coleman J.J."/>
            <person name="Rounsley S.D."/>
            <person name="Rodriguez-Carres M."/>
            <person name="Kuo A."/>
            <person name="Wasmann C.C."/>
            <person name="Grimwood J."/>
            <person name="Schmutz J."/>
            <person name="Taga M."/>
            <person name="White G.J."/>
            <person name="Zhou S."/>
            <person name="Schwartz D.C."/>
            <person name="Freitag M."/>
            <person name="Ma L.J."/>
            <person name="Danchin E.G."/>
            <person name="Henrissat B."/>
            <person name="Coutinho P.M."/>
            <person name="Nelson D.R."/>
            <person name="Straney D."/>
            <person name="Napoli C.A."/>
            <person name="Barker B.M."/>
            <person name="Gribskov M."/>
            <person name="Rep M."/>
            <person name="Kroken S."/>
            <person name="Molnar I."/>
            <person name="Rensing C."/>
            <person name="Kennell J.C."/>
            <person name="Zamora J."/>
            <person name="Farman M.L."/>
            <person name="Selker E.U."/>
            <person name="Salamov A."/>
            <person name="Shapiro H."/>
            <person name="Pangilinan J."/>
            <person name="Lindquist E."/>
            <person name="Lamers C."/>
            <person name="Grigoriev I.V."/>
            <person name="Geiser D.M."/>
            <person name="Covert S.F."/>
            <person name="Temporini E."/>
            <person name="Vanetten H.D."/>
        </authorList>
    </citation>
    <scope>NUCLEOTIDE SEQUENCE [LARGE SCALE GENOMIC DNA]</scope>
    <source>
        <strain evidence="3">ATCC MYA-4622 / CBS 123669 / FGSC 9596 / NRRL 45880 / 77-13-4</strain>
    </source>
</reference>
<feature type="compositionally biased region" description="Polar residues" evidence="1">
    <location>
        <begin position="387"/>
        <end position="400"/>
    </location>
</feature>
<dbReference type="OrthoDB" id="5082440at2759"/>
<dbReference type="AlphaFoldDB" id="C7YWP8"/>
<gene>
    <name evidence="2" type="ORF">NECHADRAFT_74375</name>
</gene>
<dbReference type="Proteomes" id="UP000005206">
    <property type="component" value="Chromosome 1"/>
</dbReference>
<dbReference type="eggNOG" id="ENOG502RJ4P">
    <property type="taxonomic scope" value="Eukaryota"/>
</dbReference>
<feature type="compositionally biased region" description="Polar residues" evidence="1">
    <location>
        <begin position="528"/>
        <end position="543"/>
    </location>
</feature>
<dbReference type="HOGENOM" id="CLU_373417_0_0_1"/>
<feature type="region of interest" description="Disordered" evidence="1">
    <location>
        <begin position="416"/>
        <end position="472"/>
    </location>
</feature>
<protein>
    <submittedName>
        <fullName evidence="2">Uncharacterized protein</fullName>
    </submittedName>
</protein>
<dbReference type="KEGG" id="nhe:NECHADRAFT_74375"/>
<dbReference type="EMBL" id="GG698901">
    <property type="protein sequence ID" value="EEU43996.1"/>
    <property type="molecule type" value="Genomic_DNA"/>
</dbReference>
<name>C7YWP8_FUSV7</name>
<feature type="compositionally biased region" description="Polar residues" evidence="1">
    <location>
        <begin position="416"/>
        <end position="470"/>
    </location>
</feature>
<dbReference type="InParanoid" id="C7YWP8"/>
<dbReference type="VEuPathDB" id="FungiDB:NECHADRAFT_74375"/>
<evidence type="ECO:0000313" key="3">
    <source>
        <dbReference type="Proteomes" id="UP000005206"/>
    </source>
</evidence>
<evidence type="ECO:0000256" key="1">
    <source>
        <dbReference type="SAM" id="MobiDB-lite"/>
    </source>
</evidence>
<feature type="compositionally biased region" description="Polar residues" evidence="1">
    <location>
        <begin position="327"/>
        <end position="379"/>
    </location>
</feature>
<sequence length="744" mass="80186">MDFPSVMHSAVADQYQADETRHGPSPASFFTGPAARQIQNPQHIFMNYPEPVPLVRNRFPSPKEKILTASKQRPGSAFQPFRARDGCPDIDLLALQPAPQASTHGMYPTSNNYFQAGTQEPNYAYDMHRFPTGAGFNGYPQPSPNAWYSQPLPNVAGAAFQGMSAGQASHQVSPQYPQAYGSIEGTASMEMLGNQTPQPSVHTNGAAPWGTFVDQTPHGGYHPSANLFLATPQQSLVSQSFVNTTGTAPQALQSSVDITSVASGGTLVGQTPCQSYYLSNNTASAAPQESAVNQLSQPSVNITKVALRGRSVNQAARKRSPQVPPQALQSSVNATGAASQGTRGNQTPPGSHQPFVNTAATGLQKSPDCQPSKPPTENTGAAHCETLGSQSSHESHQSVTDRAVATLMQILDNQNSQHSVSATGTAPQEKSVSQTSLGSQQPSTNVAVTAPQKSPVHQTSQLSVDTTEAATQGEPVSQAFHGSHQPSTNTAVTTPVSQLFQPPAVITGAAHQRRSVRRNGLEVHSRIHGSQVNGVRKSTSTRPASYPPTPPAEDMLKNGGCTSWEADMARHLHKRNVMGLYKVGDSLCDVHAASGDLVKLAKRDITPDGEHFWCHTMLGQRIRPIDTEYLNGKMVCLSNGAFVGMEDSQGNMIVPKWQFADPVDLESNSNELKDQSDFNELINFDELIDQSKFNEPKNQSKPKLSKNQIEFRRLQEVLKKRGAAFKRETETIQGLKPGCDPMWF</sequence>
<dbReference type="RefSeq" id="XP_003049709.1">
    <property type="nucleotide sequence ID" value="XM_003049663.1"/>
</dbReference>
<evidence type="ECO:0000313" key="2">
    <source>
        <dbReference type="EMBL" id="EEU43996.1"/>
    </source>
</evidence>
<proteinExistence type="predicted"/>